<dbReference type="OrthoDB" id="9782994at2"/>
<dbReference type="RefSeq" id="WP_006165115.1">
    <property type="nucleotide sequence ID" value="NZ_AHJE01000383.1"/>
</dbReference>
<dbReference type="EMBL" id="AHJE01000383">
    <property type="protein sequence ID" value="EHP37441.1"/>
    <property type="molecule type" value="Genomic_DNA"/>
</dbReference>
<evidence type="ECO:0000313" key="12">
    <source>
        <dbReference type="EMBL" id="EHP37441.1"/>
    </source>
</evidence>
<comment type="similarity">
    <text evidence="10">Belongs to the peptidase M15 family.</text>
</comment>
<dbReference type="InterPro" id="IPR010275">
    <property type="entry name" value="MepK"/>
</dbReference>
<comment type="pathway">
    <text evidence="2">Cell wall biogenesis; cell wall polysaccharide biosynthesis.</text>
</comment>
<organism evidence="12 13">
    <name type="scientific">Cupriavidus basilensis OR16</name>
    <dbReference type="NCBI Taxonomy" id="1127483"/>
    <lineage>
        <taxon>Bacteria</taxon>
        <taxon>Pseudomonadati</taxon>
        <taxon>Pseudomonadota</taxon>
        <taxon>Betaproteobacteria</taxon>
        <taxon>Burkholderiales</taxon>
        <taxon>Burkholderiaceae</taxon>
        <taxon>Cupriavidus</taxon>
    </lineage>
</organism>
<feature type="non-terminal residue" evidence="12">
    <location>
        <position position="1"/>
    </location>
</feature>
<name>H1SJ62_9BURK</name>
<gene>
    <name evidence="12" type="ORF">OR16_42789</name>
</gene>
<protein>
    <recommendedName>
        <fullName evidence="11">Murein endopeptidase K</fullName>
    </recommendedName>
</protein>
<evidence type="ECO:0000256" key="8">
    <source>
        <dbReference type="ARBA" id="ARBA00023049"/>
    </source>
</evidence>
<evidence type="ECO:0000256" key="2">
    <source>
        <dbReference type="ARBA" id="ARBA00004776"/>
    </source>
</evidence>
<dbReference type="PANTHER" id="PTHR37425">
    <property type="match status" value="1"/>
</dbReference>
<evidence type="ECO:0000256" key="9">
    <source>
        <dbReference type="ARBA" id="ARBA00023316"/>
    </source>
</evidence>
<dbReference type="GO" id="GO:0071555">
    <property type="term" value="P:cell wall organization"/>
    <property type="evidence" value="ECO:0007669"/>
    <property type="project" value="UniProtKB-KW"/>
</dbReference>
<evidence type="ECO:0000313" key="13">
    <source>
        <dbReference type="Proteomes" id="UP000005808"/>
    </source>
</evidence>
<dbReference type="InterPro" id="IPR009045">
    <property type="entry name" value="Zn_M74/Hedgehog-like"/>
</dbReference>
<proteinExistence type="inferred from homology"/>
<evidence type="ECO:0000256" key="10">
    <source>
        <dbReference type="ARBA" id="ARBA00093448"/>
    </source>
</evidence>
<accession>H1SJ62</accession>
<dbReference type="PANTHER" id="PTHR37425:SF1">
    <property type="entry name" value="OUTER MEMBRANE PROTEIN"/>
    <property type="match status" value="1"/>
</dbReference>
<evidence type="ECO:0000256" key="3">
    <source>
        <dbReference type="ARBA" id="ARBA00022670"/>
    </source>
</evidence>
<evidence type="ECO:0000256" key="1">
    <source>
        <dbReference type="ARBA" id="ARBA00001947"/>
    </source>
</evidence>
<dbReference type="Proteomes" id="UP000005808">
    <property type="component" value="Unassembled WGS sequence"/>
</dbReference>
<keyword evidence="9" id="KW-0961">Cell wall biogenesis/degradation</keyword>
<dbReference type="PATRIC" id="fig|1127483.3.peg.8378"/>
<keyword evidence="4" id="KW-0479">Metal-binding</keyword>
<comment type="caution">
    <text evidence="12">The sequence shown here is derived from an EMBL/GenBank/DDBJ whole genome shotgun (WGS) entry which is preliminary data.</text>
</comment>
<dbReference type="GO" id="GO:0006508">
    <property type="term" value="P:proteolysis"/>
    <property type="evidence" value="ECO:0007669"/>
    <property type="project" value="UniProtKB-KW"/>
</dbReference>
<dbReference type="Gene3D" id="3.30.1380.10">
    <property type="match status" value="1"/>
</dbReference>
<evidence type="ECO:0000256" key="4">
    <source>
        <dbReference type="ARBA" id="ARBA00022723"/>
    </source>
</evidence>
<dbReference type="GO" id="GO:0046872">
    <property type="term" value="F:metal ion binding"/>
    <property type="evidence" value="ECO:0007669"/>
    <property type="project" value="UniProtKB-KW"/>
</dbReference>
<dbReference type="GO" id="GO:0008237">
    <property type="term" value="F:metallopeptidase activity"/>
    <property type="evidence" value="ECO:0007669"/>
    <property type="project" value="UniProtKB-KW"/>
</dbReference>
<evidence type="ECO:0000256" key="11">
    <source>
        <dbReference type="ARBA" id="ARBA00093666"/>
    </source>
</evidence>
<evidence type="ECO:0000256" key="5">
    <source>
        <dbReference type="ARBA" id="ARBA00022729"/>
    </source>
</evidence>
<sequence>VYAMGEQFVPESLVMLNRFLRDHYSGEVGAIDPQLFALLYRLKQTLSCEAPYQVISGYRSPATNARLRNTGGGGVATHSLHMDGKAIDIRLPGVPLADLRDAALSLRGGGVGFYPREQFVHVAPSVRVTKRDLAWESTC</sequence>
<keyword evidence="8" id="KW-0482">Metalloprotease</keyword>
<reference evidence="12 13" key="1">
    <citation type="journal article" date="2012" name="J. Bacteriol.">
        <title>De Novo Genome Project of Cupriavidus basilensis OR16.</title>
        <authorList>
            <person name="Cserhati M."/>
            <person name="Kriszt B."/>
            <person name="Szoboszlay S."/>
            <person name="Toth A."/>
            <person name="Szabo I."/>
            <person name="Tancsics A."/>
            <person name="Nagy I."/>
            <person name="Horvath B."/>
            <person name="Nagy I."/>
            <person name="Kukolya J."/>
        </authorList>
    </citation>
    <scope>NUCLEOTIDE SEQUENCE [LARGE SCALE GENOMIC DNA]</scope>
    <source>
        <strain evidence="12 13">OR16</strain>
    </source>
</reference>
<keyword evidence="3" id="KW-0645">Protease</keyword>
<evidence type="ECO:0000256" key="6">
    <source>
        <dbReference type="ARBA" id="ARBA00022801"/>
    </source>
</evidence>
<dbReference type="SUPFAM" id="SSF55166">
    <property type="entry name" value="Hedgehog/DD-peptidase"/>
    <property type="match status" value="1"/>
</dbReference>
<keyword evidence="5" id="KW-0732">Signal</keyword>
<dbReference type="Pfam" id="PF05951">
    <property type="entry name" value="Peptidase_M15_2"/>
    <property type="match status" value="1"/>
</dbReference>
<evidence type="ECO:0000256" key="7">
    <source>
        <dbReference type="ARBA" id="ARBA00022833"/>
    </source>
</evidence>
<dbReference type="AlphaFoldDB" id="H1SJ62"/>
<comment type="cofactor">
    <cofactor evidence="1">
        <name>Zn(2+)</name>
        <dbReference type="ChEBI" id="CHEBI:29105"/>
    </cofactor>
</comment>
<keyword evidence="7" id="KW-0862">Zinc</keyword>
<keyword evidence="6" id="KW-0378">Hydrolase</keyword>